<evidence type="ECO:0000313" key="2">
    <source>
        <dbReference type="EMBL" id="UZX25995.1"/>
    </source>
</evidence>
<sequence length="648" mass="67294">MRIPQTNGAPDRPASIPAPRSPSRDAAEAALVEHYPALVRLAHLILSPALGRHRRVLAAHALVQRGLARSRGARAGTDSGGAAPAVPPPRTAEAPEPSAHDWLRARVVRGALRPPLTVSTGVALPKALGLRVFPRAGGTDELALDRALAAAEPATRAALALTALEGLAPSSVIALLHAAGVAAPEQAMDSAARLRANCAPDAAELLRGPEFDPCTVHLRPTDLLGRRRRVRLAALTGVLGLLAGTAVALGREPEPPPQPVVSAAPEDVVPVRVPAERWADTSRVDFTAWPARGERATDADLVRRASAAWKGDSPGAAVSEPPSLLYAGVVDGRNVVLLHTGRTLVRYTESGAGLPRTSLVETRADDSDVTTAAAVVLARAGGRTRYLLAPWITEAGVRDLRKPGAAARSLRITADGATEPVTDTGSRSGPGGCTGVTALQLRSSTRIVEDHAFLLVDLGGLSPTHLTWTPLPSPGSPARRPHEATGPLGLAAWSHSACSLPLLRDSGVRSVNRWEFAAQTLPEHAGRALWICSRADTWEGTGRVDVTVEVPGRAVPVTTVRATAACGRFGQDVLAGTYWSAPTGRRYLLAAGSRRVLGIGAEGAVKAGVRGQVLAVGADTSEPFRLTGHLPGGSSMPGWTARSVEGSG</sequence>
<organism evidence="2 3">
    <name type="scientific">Streptomyces tanashiensis</name>
    <dbReference type="NCBI Taxonomy" id="67367"/>
    <lineage>
        <taxon>Bacteria</taxon>
        <taxon>Bacillati</taxon>
        <taxon>Actinomycetota</taxon>
        <taxon>Actinomycetes</taxon>
        <taxon>Kitasatosporales</taxon>
        <taxon>Streptomycetaceae</taxon>
        <taxon>Streptomyces</taxon>
    </lineage>
</organism>
<name>A0ABY6R7G6_9ACTN</name>
<feature type="compositionally biased region" description="Low complexity" evidence="1">
    <location>
        <begin position="9"/>
        <end position="18"/>
    </location>
</feature>
<evidence type="ECO:0000313" key="3">
    <source>
        <dbReference type="Proteomes" id="UP001164506"/>
    </source>
</evidence>
<evidence type="ECO:0008006" key="4">
    <source>
        <dbReference type="Google" id="ProtNLM"/>
    </source>
</evidence>
<keyword evidence="3" id="KW-1185">Reference proteome</keyword>
<dbReference type="GeneID" id="95605210"/>
<proteinExistence type="predicted"/>
<evidence type="ECO:0000256" key="1">
    <source>
        <dbReference type="SAM" id="MobiDB-lite"/>
    </source>
</evidence>
<feature type="region of interest" description="Disordered" evidence="1">
    <location>
        <begin position="68"/>
        <end position="99"/>
    </location>
</feature>
<dbReference type="RefSeq" id="WP_267260188.1">
    <property type="nucleotide sequence ID" value="NZ_CP084204.1"/>
</dbReference>
<dbReference type="EMBL" id="CP084204">
    <property type="protein sequence ID" value="UZX25995.1"/>
    <property type="molecule type" value="Genomic_DNA"/>
</dbReference>
<feature type="region of interest" description="Disordered" evidence="1">
    <location>
        <begin position="628"/>
        <end position="648"/>
    </location>
</feature>
<gene>
    <name evidence="2" type="ORF">LDH80_37265</name>
</gene>
<protein>
    <recommendedName>
        <fullName evidence="4">DNA-directed RNA polymerase specialized sigma24 family protein</fullName>
    </recommendedName>
</protein>
<feature type="region of interest" description="Disordered" evidence="1">
    <location>
        <begin position="1"/>
        <end position="24"/>
    </location>
</feature>
<dbReference type="Proteomes" id="UP001164506">
    <property type="component" value="Chromosome"/>
</dbReference>
<reference evidence="2" key="1">
    <citation type="submission" date="2021-09" db="EMBL/GenBank/DDBJ databases">
        <title>Complete genome sequence and metabolic characterization of Streptomyces tanashiensis DSM 731 the producer of antibacterial Kalafungin and diverse secondary metabolites.</title>
        <authorList>
            <person name="Abbasi M.N."/>
            <person name="Anwar M.N."/>
            <person name="Alam K."/>
            <person name="Shoaib M."/>
            <person name="Lin Z."/>
            <person name="Hayat M."/>
            <person name="Ali M.I."/>
            <person name="Malik H.M.T."/>
            <person name="Ahmed I."/>
            <person name="Li A."/>
            <person name="Hailong Wang H."/>
            <person name="Zhang Y."/>
        </authorList>
    </citation>
    <scope>NUCLEOTIDE SEQUENCE</scope>
    <source>
        <strain evidence="2">Kala</strain>
    </source>
</reference>
<accession>A0ABY6R7G6</accession>